<evidence type="ECO:0000256" key="1">
    <source>
        <dbReference type="ARBA" id="ARBA00001936"/>
    </source>
</evidence>
<evidence type="ECO:0000256" key="21">
    <source>
        <dbReference type="SAM" id="MobiDB-lite"/>
    </source>
</evidence>
<evidence type="ECO:0000256" key="17">
    <source>
        <dbReference type="ARBA" id="ARBA00023211"/>
    </source>
</evidence>
<evidence type="ECO:0000256" key="15">
    <source>
        <dbReference type="ARBA" id="ARBA00023157"/>
    </source>
</evidence>
<feature type="transmembrane region" description="Helical" evidence="22">
    <location>
        <begin position="20"/>
        <end position="42"/>
    </location>
</feature>
<evidence type="ECO:0000256" key="7">
    <source>
        <dbReference type="ARBA" id="ARBA00022679"/>
    </source>
</evidence>
<dbReference type="RefSeq" id="XP_013380983.1">
    <property type="nucleotide sequence ID" value="XM_013525529.1"/>
</dbReference>
<evidence type="ECO:0000256" key="18">
    <source>
        <dbReference type="ARBA" id="ARBA00050948"/>
    </source>
</evidence>
<keyword evidence="25" id="KW-1185">Reference proteome</keyword>
<dbReference type="GO" id="GO:0005789">
    <property type="term" value="C:endoplasmic reticulum membrane"/>
    <property type="evidence" value="ECO:0007669"/>
    <property type="project" value="UniProtKB-SubCell"/>
</dbReference>
<evidence type="ECO:0000256" key="4">
    <source>
        <dbReference type="ARBA" id="ARBA00005093"/>
    </source>
</evidence>
<dbReference type="Proteomes" id="UP000085678">
    <property type="component" value="Unplaced"/>
</dbReference>
<dbReference type="OMA" id="KFMGSHT"/>
<evidence type="ECO:0000256" key="12">
    <source>
        <dbReference type="ARBA" id="ARBA00022989"/>
    </source>
</evidence>
<comment type="similarity">
    <text evidence="5">Belongs to the glycosyltransferase 47 family.</text>
</comment>
<sequence>MASYENISSRGRGWLNRIKLWKLIIILSIILITVPLVAHYYLSSIGDEGQLGQGRRSRSTMNHNEEPNCCGQPSSLRSQIEELKRIKASVNKELVEMESRQQKLRVEIQGYNTHIEKLKNQYETTNKDLEKLKVSIEQARIAMAEAAERNMPEIHAPLRILPSADDEVYISPPFLPHSCSMHSCFDYSRCALSSQFPVYFYNPDNKDFPSIELNSLVKEAVKSVLGGTPYRTHDATAACVFIVLVGESNVLNNKAAFQEQLYNLPHWKGDGRNHILLNLAMTNTHRDIFQGVNTGRAMLAQSSFTANQFRPGFDIVLPPNFGRVSGDLWDDLQSLVPLRKKYLLSFIGEYTRRGSNGTLANQIGGDKYIQNGVFSNQGDLNSARILTVNPNNHDRHILSVQEITSDDIFVVSTLKKMYMSTQDSFFFQYSCDKEGVQDEPTVWTLCSPDLKRHEVLKQSTFSLILAPSNFSLVSTISIQTRLYEALKYGAVPVIVGEHLRLPFEDILDWRQAAIIVPSARITELHFFIRTISDPDLFQLRYTGRLYFEQYMGSTKHILNTLLAVLRFRLQIPPLPTKAEPSPSIFDNSTVPLKMDAADIEPESDEVLGPTEPPFPSQEYTRNFTISREVFHHPGDPFHLYPHTPFQPLLGSEAKFLGSGLGFRPIGKGAGGSGKEFNEALGGNLPREQFTIVMLTYERESVLINAIQRLKGLPFLNKVVVVWNSPGRPSPDLRWPDIGVPVHVVKTSKNSLNNRFLPYDVIETEAVLSIDDDAHLRHDEIVFGFRVWREARERVVGFPGRFHAWDVEHTGWHYNSNYSCELSMVLTGAAFIHKYYLYLYSYVMPQAIRDKVDEYLNCEDIAMNFLVSHITRQPPIKVTSRWTFRCPGCPQALSVDDSHFQERHKCINFFAKVYGYMPLLYTQFRVDSVLFKTRISHDKQKCFRFI</sequence>
<dbReference type="GO" id="GO:0001888">
    <property type="term" value="F:glucuronyl-galactosyl-proteoglycan 4-alpha-N-acetylglucosaminyltransferase activity"/>
    <property type="evidence" value="ECO:0007669"/>
    <property type="project" value="UniProtKB-EC"/>
</dbReference>
<dbReference type="FunFam" id="3.90.550.10:FF:000033">
    <property type="entry name" value="Exostosin-like glycosyltransferase 3"/>
    <property type="match status" value="1"/>
</dbReference>
<reference evidence="26" key="1">
    <citation type="submission" date="2025-08" db="UniProtKB">
        <authorList>
            <consortium name="RefSeq"/>
        </authorList>
    </citation>
    <scope>IDENTIFICATION</scope>
    <source>
        <tissue evidence="26">Gonads</tissue>
    </source>
</reference>
<evidence type="ECO:0000256" key="8">
    <source>
        <dbReference type="ARBA" id="ARBA00022692"/>
    </source>
</evidence>
<evidence type="ECO:0000256" key="9">
    <source>
        <dbReference type="ARBA" id="ARBA00022723"/>
    </source>
</evidence>
<feature type="region of interest" description="Disordered" evidence="21">
    <location>
        <begin position="49"/>
        <end position="74"/>
    </location>
</feature>
<keyword evidence="11" id="KW-0735">Signal-anchor</keyword>
<dbReference type="GO" id="GO:0015012">
    <property type="term" value="P:heparan sulfate proteoglycan biosynthetic process"/>
    <property type="evidence" value="ECO:0007669"/>
    <property type="project" value="UniProtKB-ARBA"/>
</dbReference>
<keyword evidence="12 22" id="KW-1133">Transmembrane helix</keyword>
<evidence type="ECO:0000256" key="20">
    <source>
        <dbReference type="SAM" id="Coils"/>
    </source>
</evidence>
<evidence type="ECO:0000256" key="19">
    <source>
        <dbReference type="ARBA" id="ARBA00066812"/>
    </source>
</evidence>
<keyword evidence="9" id="KW-0479">Metal-binding</keyword>
<evidence type="ECO:0000256" key="13">
    <source>
        <dbReference type="ARBA" id="ARBA00023034"/>
    </source>
</evidence>
<evidence type="ECO:0000256" key="3">
    <source>
        <dbReference type="ARBA" id="ARBA00004648"/>
    </source>
</evidence>
<evidence type="ECO:0000256" key="22">
    <source>
        <dbReference type="SAM" id="Phobius"/>
    </source>
</evidence>
<comment type="cofactor">
    <cofactor evidence="1">
        <name>Mn(2+)</name>
        <dbReference type="ChEBI" id="CHEBI:29035"/>
    </cofactor>
</comment>
<keyword evidence="15" id="KW-1015">Disulfide bond</keyword>
<dbReference type="Pfam" id="PF03016">
    <property type="entry name" value="Exostosin_GT47"/>
    <property type="match status" value="1"/>
</dbReference>
<dbReference type="FunCoup" id="A0A1S3H4Q0">
    <property type="interactions" value="1822"/>
</dbReference>
<accession>A0A1S3H4Q0</accession>
<proteinExistence type="inferred from homology"/>
<dbReference type="Gene3D" id="3.90.550.10">
    <property type="entry name" value="Spore Coat Polysaccharide Biosynthesis Protein SpsA, Chain A"/>
    <property type="match status" value="1"/>
</dbReference>
<keyword evidence="10" id="KW-0256">Endoplasmic reticulum</keyword>
<evidence type="ECO:0000256" key="5">
    <source>
        <dbReference type="ARBA" id="ARBA00010271"/>
    </source>
</evidence>
<evidence type="ECO:0000256" key="10">
    <source>
        <dbReference type="ARBA" id="ARBA00022824"/>
    </source>
</evidence>
<keyword evidence="8 22" id="KW-0812">Transmembrane</keyword>
<dbReference type="KEGG" id="lak:106152057"/>
<dbReference type="InterPro" id="IPR015338">
    <property type="entry name" value="GT64_dom"/>
</dbReference>
<dbReference type="AlphaFoldDB" id="A0A1S3H4Q0"/>
<dbReference type="PANTHER" id="PTHR48261">
    <property type="entry name" value="ACETYLGLUCOSAMINYLTRANSFERASE"/>
    <property type="match status" value="1"/>
</dbReference>
<keyword evidence="14 22" id="KW-0472">Membrane</keyword>
<evidence type="ECO:0000259" key="23">
    <source>
        <dbReference type="Pfam" id="PF03016"/>
    </source>
</evidence>
<evidence type="ECO:0000256" key="2">
    <source>
        <dbReference type="ARBA" id="ARBA00004555"/>
    </source>
</evidence>
<dbReference type="InterPro" id="IPR029044">
    <property type="entry name" value="Nucleotide-diphossugar_trans"/>
</dbReference>
<evidence type="ECO:0000259" key="24">
    <source>
        <dbReference type="Pfam" id="PF09258"/>
    </source>
</evidence>
<dbReference type="GO" id="GO:0046872">
    <property type="term" value="F:metal ion binding"/>
    <property type="evidence" value="ECO:0007669"/>
    <property type="project" value="UniProtKB-KW"/>
</dbReference>
<feature type="domain" description="Exostosin GT47" evidence="23">
    <location>
        <begin position="216"/>
        <end position="530"/>
    </location>
</feature>
<keyword evidence="17" id="KW-0464">Manganese</keyword>
<dbReference type="OrthoDB" id="5954868at2759"/>
<name>A0A1S3H4Q0_LINAN</name>
<evidence type="ECO:0000256" key="6">
    <source>
        <dbReference type="ARBA" id="ARBA00022676"/>
    </source>
</evidence>
<evidence type="ECO:0000256" key="16">
    <source>
        <dbReference type="ARBA" id="ARBA00023180"/>
    </source>
</evidence>
<keyword evidence="6" id="KW-0328">Glycosyltransferase</keyword>
<dbReference type="PANTHER" id="PTHR48261:SF4">
    <property type="entry name" value="EXOSTOSIN LIKE GLYCOSYLTRANSFERASE 3"/>
    <property type="match status" value="1"/>
</dbReference>
<comment type="subcellular location">
    <subcellularLocation>
        <location evidence="3">Endoplasmic reticulum membrane</location>
        <topology evidence="3">Single-pass type II membrane protein</topology>
    </subcellularLocation>
    <subcellularLocation>
        <location evidence="2">Golgi apparatus</location>
    </subcellularLocation>
</comment>
<dbReference type="EC" id="2.4.1.223" evidence="19"/>
<dbReference type="STRING" id="7574.A0A1S3H4Q0"/>
<feature type="coiled-coil region" evidence="20">
    <location>
        <begin position="80"/>
        <end position="149"/>
    </location>
</feature>
<evidence type="ECO:0000256" key="11">
    <source>
        <dbReference type="ARBA" id="ARBA00022968"/>
    </source>
</evidence>
<dbReference type="GO" id="GO:0005794">
    <property type="term" value="C:Golgi apparatus"/>
    <property type="evidence" value="ECO:0007669"/>
    <property type="project" value="UniProtKB-SubCell"/>
</dbReference>
<dbReference type="InterPro" id="IPR004263">
    <property type="entry name" value="Exostosin"/>
</dbReference>
<evidence type="ECO:0000313" key="25">
    <source>
        <dbReference type="Proteomes" id="UP000085678"/>
    </source>
</evidence>
<dbReference type="InParanoid" id="A0A1S3H4Q0"/>
<gene>
    <name evidence="26" type="primary">LOC106152057</name>
</gene>
<keyword evidence="20" id="KW-0175">Coiled coil</keyword>
<dbReference type="GeneID" id="106152057"/>
<protein>
    <recommendedName>
        <fullName evidence="19">glucuronosyl-galactosyl-proteoglycan 4-alpha-N-acetylglucosaminyltransferase</fullName>
        <ecNumber evidence="19">2.4.1.223</ecNumber>
    </recommendedName>
</protein>
<dbReference type="InterPro" id="IPR040911">
    <property type="entry name" value="Exostosin_GT47"/>
</dbReference>
<comment type="catalytic activity">
    <reaction evidence="18">
        <text>3-O-(beta-D-GlcA-(1-&gt;3)-beta-D-Gal-(1-&gt;3)-beta-D-Gal-(1-&gt;4)-beta-D-Xyl)-L-seryl-[protein] + UDP-N-acetyl-alpha-D-glucosamine = 3-O-(alpha-D-GlcNAc-(1-&gt;4)-beta-D-GlcA-(1-&gt;3)-beta-D-Gal-(1-&gt;3)-beta-D-Gal-(1-&gt;4)-beta-D-Xyl)-L-seryl-[protein] + UDP + H(+)</text>
        <dbReference type="Rhea" id="RHEA:16221"/>
        <dbReference type="Rhea" id="RHEA-COMP:12573"/>
        <dbReference type="Rhea" id="RHEA-COMP:12574"/>
        <dbReference type="ChEBI" id="CHEBI:15378"/>
        <dbReference type="ChEBI" id="CHEBI:57705"/>
        <dbReference type="ChEBI" id="CHEBI:58223"/>
        <dbReference type="ChEBI" id="CHEBI:132093"/>
        <dbReference type="ChEBI" id="CHEBI:132104"/>
        <dbReference type="EC" id="2.4.1.223"/>
    </reaction>
</comment>
<keyword evidence="7" id="KW-0808">Transferase</keyword>
<comment type="pathway">
    <text evidence="4">Glycan metabolism; heparan sulfate biosynthesis.</text>
</comment>
<dbReference type="SUPFAM" id="SSF53448">
    <property type="entry name" value="Nucleotide-diphospho-sugar transferases"/>
    <property type="match status" value="1"/>
</dbReference>
<keyword evidence="13" id="KW-0333">Golgi apparatus</keyword>
<keyword evidence="16" id="KW-0325">Glycoprotein</keyword>
<evidence type="ECO:0000256" key="14">
    <source>
        <dbReference type="ARBA" id="ARBA00023136"/>
    </source>
</evidence>
<feature type="domain" description="Glycosyl transferase 64" evidence="24">
    <location>
        <begin position="689"/>
        <end position="930"/>
    </location>
</feature>
<organism evidence="25 26">
    <name type="scientific">Lingula anatina</name>
    <name type="common">Brachiopod</name>
    <name type="synonym">Lingula unguis</name>
    <dbReference type="NCBI Taxonomy" id="7574"/>
    <lineage>
        <taxon>Eukaryota</taxon>
        <taxon>Metazoa</taxon>
        <taxon>Spiralia</taxon>
        <taxon>Lophotrochozoa</taxon>
        <taxon>Brachiopoda</taxon>
        <taxon>Linguliformea</taxon>
        <taxon>Lingulata</taxon>
        <taxon>Lingulida</taxon>
        <taxon>Linguloidea</taxon>
        <taxon>Lingulidae</taxon>
        <taxon>Lingula</taxon>
    </lineage>
</organism>
<dbReference type="Pfam" id="PF09258">
    <property type="entry name" value="Glyco_transf_64"/>
    <property type="match status" value="1"/>
</dbReference>
<evidence type="ECO:0000313" key="26">
    <source>
        <dbReference type="RefSeq" id="XP_013380983.1"/>
    </source>
</evidence>